<evidence type="ECO:0000313" key="3">
    <source>
        <dbReference type="Proteomes" id="UP000823388"/>
    </source>
</evidence>
<accession>A0A8T0QHR1</accession>
<reference evidence="2" key="1">
    <citation type="submission" date="2020-05" db="EMBL/GenBank/DDBJ databases">
        <title>WGS assembly of Panicum virgatum.</title>
        <authorList>
            <person name="Lovell J.T."/>
            <person name="Jenkins J."/>
            <person name="Shu S."/>
            <person name="Juenger T.E."/>
            <person name="Schmutz J."/>
        </authorList>
    </citation>
    <scope>NUCLEOTIDE SEQUENCE</scope>
    <source>
        <strain evidence="2">AP13</strain>
    </source>
</reference>
<evidence type="ECO:0008006" key="4">
    <source>
        <dbReference type="Google" id="ProtNLM"/>
    </source>
</evidence>
<proteinExistence type="predicted"/>
<sequence length="101" mass="11251">MFLLSLSLTCAGSGCGWQRMQWTRVGSGRCLHEDQAMFVCKLHAFVVAHCTPVRQITFVPNQHYRHVGVGVLPHILRTAHEVIESLPCGINPTWIPMVLSA</sequence>
<dbReference type="AlphaFoldDB" id="A0A8T0QHR1"/>
<gene>
    <name evidence="2" type="ORF">PVAP13_7KG153910</name>
</gene>
<name>A0A8T0QHR1_PANVG</name>
<evidence type="ECO:0000256" key="1">
    <source>
        <dbReference type="SAM" id="SignalP"/>
    </source>
</evidence>
<dbReference type="EMBL" id="CM029049">
    <property type="protein sequence ID" value="KAG2572092.1"/>
    <property type="molecule type" value="Genomic_DNA"/>
</dbReference>
<comment type="caution">
    <text evidence="2">The sequence shown here is derived from an EMBL/GenBank/DDBJ whole genome shotgun (WGS) entry which is preliminary data.</text>
</comment>
<dbReference type="Proteomes" id="UP000823388">
    <property type="component" value="Chromosome 7K"/>
</dbReference>
<feature type="signal peptide" evidence="1">
    <location>
        <begin position="1"/>
        <end position="16"/>
    </location>
</feature>
<protein>
    <recommendedName>
        <fullName evidence="4">Secreted protein</fullName>
    </recommendedName>
</protein>
<keyword evidence="3" id="KW-1185">Reference proteome</keyword>
<organism evidence="2 3">
    <name type="scientific">Panicum virgatum</name>
    <name type="common">Blackwell switchgrass</name>
    <dbReference type="NCBI Taxonomy" id="38727"/>
    <lineage>
        <taxon>Eukaryota</taxon>
        <taxon>Viridiplantae</taxon>
        <taxon>Streptophyta</taxon>
        <taxon>Embryophyta</taxon>
        <taxon>Tracheophyta</taxon>
        <taxon>Spermatophyta</taxon>
        <taxon>Magnoliopsida</taxon>
        <taxon>Liliopsida</taxon>
        <taxon>Poales</taxon>
        <taxon>Poaceae</taxon>
        <taxon>PACMAD clade</taxon>
        <taxon>Panicoideae</taxon>
        <taxon>Panicodae</taxon>
        <taxon>Paniceae</taxon>
        <taxon>Panicinae</taxon>
        <taxon>Panicum</taxon>
        <taxon>Panicum sect. Hiantes</taxon>
    </lineage>
</organism>
<keyword evidence="1" id="KW-0732">Signal</keyword>
<evidence type="ECO:0000313" key="2">
    <source>
        <dbReference type="EMBL" id="KAG2572092.1"/>
    </source>
</evidence>
<feature type="chain" id="PRO_5035761143" description="Secreted protein" evidence="1">
    <location>
        <begin position="17"/>
        <end position="101"/>
    </location>
</feature>